<dbReference type="Gene3D" id="3.30.160.60">
    <property type="entry name" value="Classic Zinc Finger"/>
    <property type="match status" value="1"/>
</dbReference>
<sequence length="243" mass="27989">MTEYWVSQKSYFCKYCDIYIRDDKPSRAQHENGLRHKGNLERYIREIYKKEERTKKERADEATQILKINEAARLSHAQNDCGELLATNSKRSKTDSDEEQSTEQKAESSKRQRQAAGDWKGAGIVENYSDARSLGLVDDEIQSMVTAQTEKEVRATEGLIGRWEAVKKLPPTANKPAPITLDNSISQKRMTAKLTVEREPEKAGRQKLFSERKLDSDSLDFLDGMEIKLKVDRRVKEKIKTEF</sequence>
<name>A0A9Q3E5K7_9BASI</name>
<dbReference type="PANTHER" id="PTHR13173">
    <property type="entry name" value="WW DOMAIN BINDING PROTEIN 4"/>
    <property type="match status" value="1"/>
</dbReference>
<dbReference type="GO" id="GO:0000398">
    <property type="term" value="P:mRNA splicing, via spliceosome"/>
    <property type="evidence" value="ECO:0007669"/>
    <property type="project" value="InterPro"/>
</dbReference>
<evidence type="ECO:0000256" key="4">
    <source>
        <dbReference type="ARBA" id="ARBA00022833"/>
    </source>
</evidence>
<evidence type="ECO:0000256" key="5">
    <source>
        <dbReference type="ARBA" id="ARBA00023242"/>
    </source>
</evidence>
<dbReference type="SUPFAM" id="SSF57667">
    <property type="entry name" value="beta-beta-alpha zinc fingers"/>
    <property type="match status" value="1"/>
</dbReference>
<evidence type="ECO:0000313" key="9">
    <source>
        <dbReference type="Proteomes" id="UP000765509"/>
    </source>
</evidence>
<gene>
    <name evidence="8" type="ORF">O181_056105</name>
</gene>
<dbReference type="GO" id="GO:0008270">
    <property type="term" value="F:zinc ion binding"/>
    <property type="evidence" value="ECO:0007669"/>
    <property type="project" value="UniProtKB-KW"/>
</dbReference>
<evidence type="ECO:0000313" key="8">
    <source>
        <dbReference type="EMBL" id="MBW0516390.1"/>
    </source>
</evidence>
<dbReference type="GO" id="GO:0003723">
    <property type="term" value="F:RNA binding"/>
    <property type="evidence" value="ECO:0007669"/>
    <property type="project" value="TreeGrafter"/>
</dbReference>
<dbReference type="InterPro" id="IPR013085">
    <property type="entry name" value="U1-CZ_Znf_C2H2"/>
</dbReference>
<dbReference type="PANTHER" id="PTHR13173:SF10">
    <property type="entry name" value="WW DOMAIN-BINDING PROTEIN 4"/>
    <property type="match status" value="1"/>
</dbReference>
<comment type="caution">
    <text evidence="8">The sequence shown here is derived from an EMBL/GenBank/DDBJ whole genome shotgun (WGS) entry which is preliminary data.</text>
</comment>
<feature type="region of interest" description="Disordered" evidence="6">
    <location>
        <begin position="87"/>
        <end position="118"/>
    </location>
</feature>
<evidence type="ECO:0000259" key="7">
    <source>
        <dbReference type="PROSITE" id="PS50171"/>
    </source>
</evidence>
<dbReference type="InterPro" id="IPR036236">
    <property type="entry name" value="Znf_C2H2_sf"/>
</dbReference>
<keyword evidence="9" id="KW-1185">Reference proteome</keyword>
<organism evidence="8 9">
    <name type="scientific">Austropuccinia psidii MF-1</name>
    <dbReference type="NCBI Taxonomy" id="1389203"/>
    <lineage>
        <taxon>Eukaryota</taxon>
        <taxon>Fungi</taxon>
        <taxon>Dikarya</taxon>
        <taxon>Basidiomycota</taxon>
        <taxon>Pucciniomycotina</taxon>
        <taxon>Pucciniomycetes</taxon>
        <taxon>Pucciniales</taxon>
        <taxon>Sphaerophragmiaceae</taxon>
        <taxon>Austropuccinia</taxon>
    </lineage>
</organism>
<dbReference type="EMBL" id="AVOT02025227">
    <property type="protein sequence ID" value="MBW0516390.1"/>
    <property type="molecule type" value="Genomic_DNA"/>
</dbReference>
<feature type="domain" description="Matrin-type" evidence="7">
    <location>
        <begin position="11"/>
        <end position="42"/>
    </location>
</feature>
<dbReference type="PROSITE" id="PS50171">
    <property type="entry name" value="ZF_MATRIN"/>
    <property type="match status" value="1"/>
</dbReference>
<dbReference type="InterPro" id="IPR003604">
    <property type="entry name" value="Matrin/U1-like-C_Znf_C2H2"/>
</dbReference>
<evidence type="ECO:0000256" key="3">
    <source>
        <dbReference type="ARBA" id="ARBA00022771"/>
    </source>
</evidence>
<dbReference type="SMART" id="SM00451">
    <property type="entry name" value="ZnF_U1"/>
    <property type="match status" value="1"/>
</dbReference>
<dbReference type="AlphaFoldDB" id="A0A9Q3E5K7"/>
<evidence type="ECO:0000256" key="6">
    <source>
        <dbReference type="SAM" id="MobiDB-lite"/>
    </source>
</evidence>
<protein>
    <recommendedName>
        <fullName evidence="7">Matrin-type domain-containing protein</fullName>
    </recommendedName>
</protein>
<evidence type="ECO:0000256" key="2">
    <source>
        <dbReference type="ARBA" id="ARBA00022723"/>
    </source>
</evidence>
<dbReference type="Pfam" id="PF06220">
    <property type="entry name" value="zf-U1"/>
    <property type="match status" value="1"/>
</dbReference>
<proteinExistence type="predicted"/>
<keyword evidence="2" id="KW-0479">Metal-binding</keyword>
<dbReference type="OrthoDB" id="191651at2759"/>
<keyword evidence="3" id="KW-0863">Zinc-finger</keyword>
<accession>A0A9Q3E5K7</accession>
<comment type="subcellular location">
    <subcellularLocation>
        <location evidence="1">Nucleus</location>
    </subcellularLocation>
</comment>
<reference evidence="8" key="1">
    <citation type="submission" date="2021-03" db="EMBL/GenBank/DDBJ databases">
        <title>Draft genome sequence of rust myrtle Austropuccinia psidii MF-1, a brazilian biotype.</title>
        <authorList>
            <person name="Quecine M.C."/>
            <person name="Pachon D.M.R."/>
            <person name="Bonatelli M.L."/>
            <person name="Correr F.H."/>
            <person name="Franceschini L.M."/>
            <person name="Leite T.F."/>
            <person name="Margarido G.R.A."/>
            <person name="Almeida C.A."/>
            <person name="Ferrarezi J.A."/>
            <person name="Labate C.A."/>
        </authorList>
    </citation>
    <scope>NUCLEOTIDE SEQUENCE</scope>
    <source>
        <strain evidence="8">MF-1</strain>
    </source>
</reference>
<dbReference type="Proteomes" id="UP000765509">
    <property type="component" value="Unassembled WGS sequence"/>
</dbReference>
<dbReference type="GO" id="GO:0071011">
    <property type="term" value="C:precatalytic spliceosome"/>
    <property type="evidence" value="ECO:0007669"/>
    <property type="project" value="TreeGrafter"/>
</dbReference>
<keyword evidence="5" id="KW-0539">Nucleus</keyword>
<dbReference type="InterPro" id="IPR000690">
    <property type="entry name" value="Matrin/U1-C_Znf_C2H2"/>
</dbReference>
<evidence type="ECO:0000256" key="1">
    <source>
        <dbReference type="ARBA" id="ARBA00004123"/>
    </source>
</evidence>
<keyword evidence="4" id="KW-0862">Zinc</keyword>
<dbReference type="InterPro" id="IPR040023">
    <property type="entry name" value="WBP4"/>
</dbReference>